<name>A0ABN2EB23_9ACTN</name>
<feature type="domain" description="GAF" evidence="1">
    <location>
        <begin position="106"/>
        <end position="217"/>
    </location>
</feature>
<proteinExistence type="predicted"/>
<dbReference type="InterPro" id="IPR003018">
    <property type="entry name" value="GAF"/>
</dbReference>
<evidence type="ECO:0000313" key="2">
    <source>
        <dbReference type="EMBL" id="GAA1598478.1"/>
    </source>
</evidence>
<keyword evidence="3" id="KW-1185">Reference proteome</keyword>
<dbReference type="Gene3D" id="3.30.450.40">
    <property type="match status" value="1"/>
</dbReference>
<accession>A0ABN2EB23</accession>
<organism evidence="2 3">
    <name type="scientific">Kribbella karoonensis</name>
    <dbReference type="NCBI Taxonomy" id="324851"/>
    <lineage>
        <taxon>Bacteria</taxon>
        <taxon>Bacillati</taxon>
        <taxon>Actinomycetota</taxon>
        <taxon>Actinomycetes</taxon>
        <taxon>Propionibacteriales</taxon>
        <taxon>Kribbellaceae</taxon>
        <taxon>Kribbella</taxon>
    </lineage>
</organism>
<dbReference type="Pfam" id="PF01590">
    <property type="entry name" value="GAF"/>
    <property type="match status" value="1"/>
</dbReference>
<protein>
    <submittedName>
        <fullName evidence="2">GAF domain-containing protein</fullName>
    </submittedName>
</protein>
<dbReference type="SUPFAM" id="SSF55781">
    <property type="entry name" value="GAF domain-like"/>
    <property type="match status" value="1"/>
</dbReference>
<evidence type="ECO:0000313" key="3">
    <source>
        <dbReference type="Proteomes" id="UP001500190"/>
    </source>
</evidence>
<reference evidence="2 3" key="1">
    <citation type="journal article" date="2019" name="Int. J. Syst. Evol. Microbiol.">
        <title>The Global Catalogue of Microorganisms (GCM) 10K type strain sequencing project: providing services to taxonomists for standard genome sequencing and annotation.</title>
        <authorList>
            <consortium name="The Broad Institute Genomics Platform"/>
            <consortium name="The Broad Institute Genome Sequencing Center for Infectious Disease"/>
            <person name="Wu L."/>
            <person name="Ma J."/>
        </authorList>
    </citation>
    <scope>NUCLEOTIDE SEQUENCE [LARGE SCALE GENOMIC DNA]</scope>
    <source>
        <strain evidence="2 3">JCM 14304</strain>
    </source>
</reference>
<sequence length="407" mass="44422">MTTASSAYGAIPPGTDLTLRARELVRIHDAVLSGVRPPQRPRALVARSWSRVMNLGLAADHVNARRPLSQEELVRRRSTSRLSLVIDELRRVLTSVADASLFLMVVCDADGVVLWREGAPRVQLTADRLGFLEGMLWTEQVVGTNAIGTALAEAAPVQLFSAEHYESHQHPWYCTAWPIHDPRDGALLGVVDVSGPALTLHPAIAALVESAVRLSEAALWRHHQERLEILRRSTEAVVSSTNGPLLVVDDHGWVAHHAGIAARDRIDVPRADRAVAVPGLGLCLPERLGDGWLIRPREAGATVRARLYPGPEPRLEVLRDGEPWRTSLTPRHAEILGALVTAGPDGLTAADLSTRLYGDAHHEVTIRAEISRLRRVAGALVSTHPYRISRGVELAVHMSTHASPTDW</sequence>
<dbReference type="InterPro" id="IPR029016">
    <property type="entry name" value="GAF-like_dom_sf"/>
</dbReference>
<gene>
    <name evidence="2" type="ORF">GCM10009742_52420</name>
</gene>
<dbReference type="EMBL" id="BAAAND010000008">
    <property type="protein sequence ID" value="GAA1598478.1"/>
    <property type="molecule type" value="Genomic_DNA"/>
</dbReference>
<evidence type="ECO:0000259" key="1">
    <source>
        <dbReference type="Pfam" id="PF01590"/>
    </source>
</evidence>
<dbReference type="Proteomes" id="UP001500190">
    <property type="component" value="Unassembled WGS sequence"/>
</dbReference>
<comment type="caution">
    <text evidence="2">The sequence shown here is derived from an EMBL/GenBank/DDBJ whole genome shotgun (WGS) entry which is preliminary data.</text>
</comment>
<dbReference type="RefSeq" id="WP_344195893.1">
    <property type="nucleotide sequence ID" value="NZ_BAAAND010000008.1"/>
</dbReference>